<evidence type="ECO:0000256" key="1">
    <source>
        <dbReference type="ARBA" id="ARBA00001947"/>
    </source>
</evidence>
<evidence type="ECO:0000256" key="9">
    <source>
        <dbReference type="RuleBase" id="RU004447"/>
    </source>
</evidence>
<dbReference type="InParanoid" id="I7M4A8"/>
<dbReference type="Proteomes" id="UP000009168">
    <property type="component" value="Unassembled WGS sequence"/>
</dbReference>
<dbReference type="InterPro" id="IPR011249">
    <property type="entry name" value="Metalloenz_LuxS/M16"/>
</dbReference>
<dbReference type="HOGENOM" id="CLU_009902_4_1_1"/>
<keyword evidence="13" id="KW-1185">Reference proteome</keyword>
<reference evidence="13" key="1">
    <citation type="journal article" date="2006" name="PLoS Biol.">
        <title>Macronuclear genome sequence of the ciliate Tetrahymena thermophila, a model eukaryote.</title>
        <authorList>
            <person name="Eisen J.A."/>
            <person name="Coyne R.S."/>
            <person name="Wu M."/>
            <person name="Wu D."/>
            <person name="Thiagarajan M."/>
            <person name="Wortman J.R."/>
            <person name="Badger J.H."/>
            <person name="Ren Q."/>
            <person name="Amedeo P."/>
            <person name="Jones K.M."/>
            <person name="Tallon L.J."/>
            <person name="Delcher A.L."/>
            <person name="Salzberg S.L."/>
            <person name="Silva J.C."/>
            <person name="Haas B.J."/>
            <person name="Majoros W.H."/>
            <person name="Farzad M."/>
            <person name="Carlton J.M."/>
            <person name="Smith R.K. Jr."/>
            <person name="Garg J."/>
            <person name="Pearlman R.E."/>
            <person name="Karrer K.M."/>
            <person name="Sun L."/>
            <person name="Manning G."/>
            <person name="Elde N.C."/>
            <person name="Turkewitz A.P."/>
            <person name="Asai D.J."/>
            <person name="Wilkes D.E."/>
            <person name="Wang Y."/>
            <person name="Cai H."/>
            <person name="Collins K."/>
            <person name="Stewart B.A."/>
            <person name="Lee S.R."/>
            <person name="Wilamowska K."/>
            <person name="Weinberg Z."/>
            <person name="Ruzzo W.L."/>
            <person name="Wloga D."/>
            <person name="Gaertig J."/>
            <person name="Frankel J."/>
            <person name="Tsao C.-C."/>
            <person name="Gorovsky M.A."/>
            <person name="Keeling P.J."/>
            <person name="Waller R.F."/>
            <person name="Patron N.J."/>
            <person name="Cherry J.M."/>
            <person name="Stover N.A."/>
            <person name="Krieger C.J."/>
            <person name="del Toro C."/>
            <person name="Ryder H.F."/>
            <person name="Williamson S.C."/>
            <person name="Barbeau R.A."/>
            <person name="Hamilton E.P."/>
            <person name="Orias E."/>
        </authorList>
    </citation>
    <scope>NUCLEOTIDE SEQUENCE [LARGE SCALE GENOMIC DNA]</scope>
    <source>
        <strain evidence="13">SB210</strain>
    </source>
</reference>
<dbReference type="InterPro" id="IPR001431">
    <property type="entry name" value="Pept_M16_Zn_BS"/>
</dbReference>
<evidence type="ECO:0000259" key="10">
    <source>
        <dbReference type="Pfam" id="PF00675"/>
    </source>
</evidence>
<evidence type="ECO:0000256" key="2">
    <source>
        <dbReference type="ARBA" id="ARBA00004173"/>
    </source>
</evidence>
<evidence type="ECO:0000313" key="12">
    <source>
        <dbReference type="EMBL" id="EAS06124.2"/>
    </source>
</evidence>
<dbReference type="Gene3D" id="3.30.830.10">
    <property type="entry name" value="Metalloenzyme, LuxS/M16 peptidase-like"/>
    <property type="match status" value="2"/>
</dbReference>
<keyword evidence="8" id="KW-0496">Mitochondrion</keyword>
<feature type="domain" description="Peptidase M16 C-terminal" evidence="11">
    <location>
        <begin position="206"/>
        <end position="398"/>
    </location>
</feature>
<dbReference type="KEGG" id="tet:TTHERM_00670480"/>
<keyword evidence="5" id="KW-0378">Hydrolase</keyword>
<evidence type="ECO:0000256" key="4">
    <source>
        <dbReference type="ARBA" id="ARBA00022723"/>
    </source>
</evidence>
<comment type="cofactor">
    <cofactor evidence="1">
        <name>Zn(2+)</name>
        <dbReference type="ChEBI" id="CHEBI:29105"/>
    </cofactor>
</comment>
<evidence type="ECO:0000256" key="5">
    <source>
        <dbReference type="ARBA" id="ARBA00022801"/>
    </source>
</evidence>
<protein>
    <submittedName>
        <fullName evidence="12">Peptidase M16 inactive domain protein</fullName>
    </submittedName>
</protein>
<dbReference type="SUPFAM" id="SSF63411">
    <property type="entry name" value="LuxS/MPP-like metallohydrolase"/>
    <property type="match status" value="2"/>
</dbReference>
<dbReference type="InterPro" id="IPR050361">
    <property type="entry name" value="MPP/UQCRC_Complex"/>
</dbReference>
<dbReference type="InterPro" id="IPR007863">
    <property type="entry name" value="Peptidase_M16_C"/>
</dbReference>
<keyword evidence="6" id="KW-0862">Zinc</keyword>
<dbReference type="GO" id="GO:0006508">
    <property type="term" value="P:proteolysis"/>
    <property type="evidence" value="ECO:0007669"/>
    <property type="project" value="UniProtKB-KW"/>
</dbReference>
<dbReference type="STRING" id="312017.I7M4A8"/>
<evidence type="ECO:0000256" key="3">
    <source>
        <dbReference type="ARBA" id="ARBA00022670"/>
    </source>
</evidence>
<dbReference type="FunCoup" id="I7M4A8">
    <property type="interactions" value="413"/>
</dbReference>
<comment type="subcellular location">
    <subcellularLocation>
        <location evidence="2">Mitochondrion</location>
    </subcellularLocation>
</comment>
<organism evidence="12 13">
    <name type="scientific">Tetrahymena thermophila (strain SB210)</name>
    <dbReference type="NCBI Taxonomy" id="312017"/>
    <lineage>
        <taxon>Eukaryota</taxon>
        <taxon>Sar</taxon>
        <taxon>Alveolata</taxon>
        <taxon>Ciliophora</taxon>
        <taxon>Intramacronucleata</taxon>
        <taxon>Oligohymenophorea</taxon>
        <taxon>Hymenostomatida</taxon>
        <taxon>Tetrahymenina</taxon>
        <taxon>Tetrahymenidae</taxon>
        <taxon>Tetrahymena</taxon>
    </lineage>
</organism>
<dbReference type="Pfam" id="PF05193">
    <property type="entry name" value="Peptidase_M16_C"/>
    <property type="match status" value="1"/>
</dbReference>
<dbReference type="GO" id="GO:0005739">
    <property type="term" value="C:mitochondrion"/>
    <property type="evidence" value="ECO:0007669"/>
    <property type="project" value="UniProtKB-SubCell"/>
</dbReference>
<dbReference type="RefSeq" id="XP_001026369.2">
    <property type="nucleotide sequence ID" value="XM_001026369.3"/>
</dbReference>
<dbReference type="GO" id="GO:0046872">
    <property type="term" value="F:metal ion binding"/>
    <property type="evidence" value="ECO:0007669"/>
    <property type="project" value="UniProtKB-KW"/>
</dbReference>
<dbReference type="PANTHER" id="PTHR11851">
    <property type="entry name" value="METALLOPROTEASE"/>
    <property type="match status" value="1"/>
</dbReference>
<keyword evidence="4" id="KW-0479">Metal-binding</keyword>
<feature type="domain" description="Peptidase M16 N-terminal" evidence="10">
    <location>
        <begin position="61"/>
        <end position="199"/>
    </location>
</feature>
<evidence type="ECO:0000256" key="8">
    <source>
        <dbReference type="ARBA" id="ARBA00023128"/>
    </source>
</evidence>
<dbReference type="Pfam" id="PF00675">
    <property type="entry name" value="Peptidase_M16"/>
    <property type="match status" value="1"/>
</dbReference>
<dbReference type="GO" id="GO:0004222">
    <property type="term" value="F:metalloendopeptidase activity"/>
    <property type="evidence" value="ECO:0007669"/>
    <property type="project" value="InterPro"/>
</dbReference>
<dbReference type="InterPro" id="IPR011765">
    <property type="entry name" value="Pept_M16_N"/>
</dbReference>
<dbReference type="EMBL" id="GG662308">
    <property type="protein sequence ID" value="EAS06124.2"/>
    <property type="molecule type" value="Genomic_DNA"/>
</dbReference>
<dbReference type="PANTHER" id="PTHR11851:SF149">
    <property type="entry name" value="GH01077P"/>
    <property type="match status" value="1"/>
</dbReference>
<keyword evidence="3" id="KW-0645">Protease</keyword>
<dbReference type="AlphaFoldDB" id="I7M4A8"/>
<accession>I7M4A8</accession>
<evidence type="ECO:0000313" key="13">
    <source>
        <dbReference type="Proteomes" id="UP000009168"/>
    </source>
</evidence>
<sequence length="473" mass="54772">MIISRANKTVNQLIFKQARSLSFEKTKHFKIGEIPESLKYDRPYKETILDNGIKVCSEIWPSPLCTVAAFIKCGSRSESEETSGTAHFLEHLHFKGTKKRSRQSLELEIENHGGQLNAYTSRENTCYTMNLFKNKLPWGVELLSDILTQSEYSIFALNNERNTIHTELIETQKQSMETTIEISHRGAYKGHQMGLPILGKISNIMKITRDMIVDYHQTNYYGENLIVIGCGDHKHEDLVDLVANHFNKVPRKSPNPIQNLNNFSKPQFCNEFNLVQSDIHPDHLNISFLQEAPSWTDPDYFAFLLIQRIIGDKPESPLDLEITNYSELNSFQKELNIFPNIQVQKGVYTPYADTALYGNYYFGNKNCLKEAYHFQQNCWDALLENLNDIQIERAKKKLYIELFNHETGNDISQAIGNHILYLNRRIFRSEIAYRIANLSKQDIAKTLQKWCIQKPYSITVWGDTQDLEKQIQS</sequence>
<proteinExistence type="inferred from homology"/>
<dbReference type="PROSITE" id="PS00143">
    <property type="entry name" value="INSULINASE"/>
    <property type="match status" value="1"/>
</dbReference>
<evidence type="ECO:0000259" key="11">
    <source>
        <dbReference type="Pfam" id="PF05193"/>
    </source>
</evidence>
<name>I7M4A8_TETTS</name>
<comment type="similarity">
    <text evidence="9">Belongs to the peptidase M16 family.</text>
</comment>
<evidence type="ECO:0000256" key="7">
    <source>
        <dbReference type="ARBA" id="ARBA00023049"/>
    </source>
</evidence>
<dbReference type="OMA" id="VIMNGIC"/>
<dbReference type="eggNOG" id="KOG0960">
    <property type="taxonomic scope" value="Eukaryota"/>
</dbReference>
<evidence type="ECO:0000256" key="6">
    <source>
        <dbReference type="ARBA" id="ARBA00022833"/>
    </source>
</evidence>
<dbReference type="OrthoDB" id="10251424at2759"/>
<gene>
    <name evidence="12" type="ORF">TTHERM_00670480</name>
</gene>
<keyword evidence="7" id="KW-0482">Metalloprotease</keyword>
<dbReference type="GeneID" id="7824832"/>